<accession>A0ACB9Z7Z7</accession>
<comment type="caution">
    <text evidence="1">The sequence shown here is derived from an EMBL/GenBank/DDBJ whole genome shotgun (WGS) entry which is preliminary data.</text>
</comment>
<dbReference type="EMBL" id="MU393450">
    <property type="protein sequence ID" value="KAI4867194.1"/>
    <property type="molecule type" value="Genomic_DNA"/>
</dbReference>
<dbReference type="Proteomes" id="UP001497700">
    <property type="component" value="Unassembled WGS sequence"/>
</dbReference>
<sequence length="457" mass="51177">MASNDHGQVGGQGLTEFVDRYKRYMQQKEETNEFIRDLLVYADSVESNLREENSQLHQLLGNTRLDLDDATKSRRDLQLRLRDMETRLGIAPDRNPYVMVLIDGDGLLFKEHLVRQGAVGGRKAADELRKAVTEKFSYAEETPIEVVAEIVANVSGLSKAMKRDGCLDNEATLYDFVSGFNQAKAPFHFVDLGYSKDAADAKLLCSARFHLRNFNCKLILMGVSHDVTYAPYLDHLIHDETFKQRIIVLEGCPTVQDIVSTGITITSFKNIFRSDKLRVHSPQSETTQAASPPPSVSYAAITQTKASPPPQITLPIPLKRANTPARTVKPPTPAWNPGPRGLDPLIQVNSVALERLKKRKGGDKLCNNHFLRGPCTKGDECDFEHNYNPTKDEKNVIALFARLSPCTKGQDCDIDNCIYGHHCPSVVNGICSHPHCKFRVDEHPPGTKFKYPRHADW</sequence>
<evidence type="ECO:0000313" key="2">
    <source>
        <dbReference type="Proteomes" id="UP001497700"/>
    </source>
</evidence>
<organism evidence="1 2">
    <name type="scientific">Hypoxylon rubiginosum</name>
    <dbReference type="NCBI Taxonomy" id="110542"/>
    <lineage>
        <taxon>Eukaryota</taxon>
        <taxon>Fungi</taxon>
        <taxon>Dikarya</taxon>
        <taxon>Ascomycota</taxon>
        <taxon>Pezizomycotina</taxon>
        <taxon>Sordariomycetes</taxon>
        <taxon>Xylariomycetidae</taxon>
        <taxon>Xylariales</taxon>
        <taxon>Hypoxylaceae</taxon>
        <taxon>Hypoxylon</taxon>
    </lineage>
</organism>
<protein>
    <submittedName>
        <fullName evidence="1">Uncharacterized protein</fullName>
    </submittedName>
</protein>
<keyword evidence="2" id="KW-1185">Reference proteome</keyword>
<proteinExistence type="predicted"/>
<gene>
    <name evidence="1" type="ORF">F4820DRAFT_414675</name>
</gene>
<name>A0ACB9Z7Z7_9PEZI</name>
<reference evidence="1 2" key="1">
    <citation type="journal article" date="2022" name="New Phytol.">
        <title>Ecological generalism drives hyperdiversity of secondary metabolite gene clusters in xylarialean endophytes.</title>
        <authorList>
            <person name="Franco M.E.E."/>
            <person name="Wisecaver J.H."/>
            <person name="Arnold A.E."/>
            <person name="Ju Y.M."/>
            <person name="Slot J.C."/>
            <person name="Ahrendt S."/>
            <person name="Moore L.P."/>
            <person name="Eastman K.E."/>
            <person name="Scott K."/>
            <person name="Konkel Z."/>
            <person name="Mondo S.J."/>
            <person name="Kuo A."/>
            <person name="Hayes R.D."/>
            <person name="Haridas S."/>
            <person name="Andreopoulos B."/>
            <person name="Riley R."/>
            <person name="LaButti K."/>
            <person name="Pangilinan J."/>
            <person name="Lipzen A."/>
            <person name="Amirebrahimi M."/>
            <person name="Yan J."/>
            <person name="Adam C."/>
            <person name="Keymanesh K."/>
            <person name="Ng V."/>
            <person name="Louie K."/>
            <person name="Northen T."/>
            <person name="Drula E."/>
            <person name="Henrissat B."/>
            <person name="Hsieh H.M."/>
            <person name="Youens-Clark K."/>
            <person name="Lutzoni F."/>
            <person name="Miadlikowska J."/>
            <person name="Eastwood D.C."/>
            <person name="Hamelin R.C."/>
            <person name="Grigoriev I.V."/>
            <person name="U'Ren J.M."/>
        </authorList>
    </citation>
    <scope>NUCLEOTIDE SEQUENCE [LARGE SCALE GENOMIC DNA]</scope>
    <source>
        <strain evidence="1 2">CBS 119005</strain>
    </source>
</reference>
<evidence type="ECO:0000313" key="1">
    <source>
        <dbReference type="EMBL" id="KAI4867194.1"/>
    </source>
</evidence>